<name>A0A0N4UG30_DRAME</name>
<dbReference type="OrthoDB" id="1700726at2759"/>
<reference evidence="8" key="1">
    <citation type="submission" date="2017-02" db="UniProtKB">
        <authorList>
            <consortium name="WormBaseParasite"/>
        </authorList>
    </citation>
    <scope>IDENTIFICATION</scope>
</reference>
<proteinExistence type="predicted"/>
<dbReference type="GO" id="GO:0004467">
    <property type="term" value="F:long-chain fatty acid-CoA ligase activity"/>
    <property type="evidence" value="ECO:0007669"/>
    <property type="project" value="UniProtKB-EC"/>
</dbReference>
<feature type="domain" description="AMP-dependent synthetase/ligase" evidence="4">
    <location>
        <begin position="96"/>
        <end position="501"/>
    </location>
</feature>
<keyword evidence="1" id="KW-0436">Ligase</keyword>
<dbReference type="InterPro" id="IPR042099">
    <property type="entry name" value="ANL_N_sf"/>
</dbReference>
<dbReference type="STRING" id="318479.A0A0N4UG30"/>
<dbReference type="PANTHER" id="PTHR43272:SF43">
    <property type="entry name" value="LONG-CHAIN-FATTY-ACID--COA LIGASE"/>
    <property type="match status" value="1"/>
</dbReference>
<dbReference type="SUPFAM" id="SSF56801">
    <property type="entry name" value="Acetyl-CoA synthetase-like"/>
    <property type="match status" value="1"/>
</dbReference>
<evidence type="ECO:0000256" key="1">
    <source>
        <dbReference type="ARBA" id="ARBA00022598"/>
    </source>
</evidence>
<dbReference type="Pfam" id="PF00501">
    <property type="entry name" value="AMP-binding"/>
    <property type="match status" value="1"/>
</dbReference>
<keyword evidence="2" id="KW-0443">Lipid metabolism</keyword>
<keyword evidence="7" id="KW-1185">Reference proteome</keyword>
<evidence type="ECO:0000313" key="8">
    <source>
        <dbReference type="WBParaSite" id="DME_0000642501-mRNA-1"/>
    </source>
</evidence>
<keyword evidence="2" id="KW-0276">Fatty acid metabolism</keyword>
<evidence type="ECO:0000313" key="7">
    <source>
        <dbReference type="Proteomes" id="UP000274756"/>
    </source>
</evidence>
<evidence type="ECO:0000256" key="3">
    <source>
        <dbReference type="ARBA" id="ARBA00026121"/>
    </source>
</evidence>
<sequence length="683" mass="77080">MAQLIAQFEAPNLRNIFFHPQTKISYWIDLCADILKAIGVVLFNNERVYRCGYLVDTESPVEQISPDITTLYEVFMHGLEVSGDGPCLWRRLSAKQPYHSMKYSEVLEQSRKFGSTLIGKLNHKAGNETRIGIYSKNCVEWFLTAMACIQYSMVIVPLYDTLGPEAVKFIIEHCELSSIVVSDSEKAKKLLSANIECVKNIILIDTTNIGEVINLVTGQVKIYAFQDLVSQGDEYSSEIVLPKPDDIYIICFTSGTTNIPKGVIITHRNLNANISSYHFMLKTFFPDFLTPGQIQISYMPLAHMGEQDSHWCMFISGGSVGYYSGNMLELLNDAQDLRPTLFPAVPRILNKICGEIQENVKKQNFLVRSLYHFAYQRKLSLFKKGIITTDSIWDRIIFSKFQKLLGGRVQLVGIGAAPASAKILETVRVIFGVVLIEAYGQTECSGMITTTWPDEKEGNHCGSPFGCTLLKLADVPELDYYADKGKGEIMVKGPHVTQGYFKDPEKTAELFDDQGFLHTGDIGEILPNGTIKLIDRKKNIFKLAQGEYVAPDKIENVYSFAPCVQQIFVDGDSLERFLVAIVVPVESVMKNWFKENFGDSEKPYKEILTMKEAKDYVLNELQKIGKENNLNSIEQVKAVHLTCEAFSMENGLLTPTMKIKRAQLRKLYRQIITGLYKTTPYKK</sequence>
<dbReference type="EMBL" id="UYYG01001184">
    <property type="protein sequence ID" value="VDN59563.1"/>
    <property type="molecule type" value="Genomic_DNA"/>
</dbReference>
<evidence type="ECO:0000313" key="5">
    <source>
        <dbReference type="EMBL" id="VDN59563.1"/>
    </source>
</evidence>
<gene>
    <name evidence="5" type="ORF">DME_LOCUS9536</name>
</gene>
<dbReference type="GO" id="GO:0016020">
    <property type="term" value="C:membrane"/>
    <property type="evidence" value="ECO:0007669"/>
    <property type="project" value="TreeGrafter"/>
</dbReference>
<dbReference type="EC" id="6.2.1.3" evidence="3"/>
<evidence type="ECO:0000256" key="2">
    <source>
        <dbReference type="ARBA" id="ARBA00022832"/>
    </source>
</evidence>
<dbReference type="Proteomes" id="UP000274756">
    <property type="component" value="Unassembled WGS sequence"/>
</dbReference>
<dbReference type="Proteomes" id="UP000038040">
    <property type="component" value="Unplaced"/>
</dbReference>
<reference evidence="5 7" key="2">
    <citation type="submission" date="2018-11" db="EMBL/GenBank/DDBJ databases">
        <authorList>
            <consortium name="Pathogen Informatics"/>
        </authorList>
    </citation>
    <scope>NUCLEOTIDE SEQUENCE [LARGE SCALE GENOMIC DNA]</scope>
</reference>
<evidence type="ECO:0000313" key="6">
    <source>
        <dbReference type="Proteomes" id="UP000038040"/>
    </source>
</evidence>
<dbReference type="InterPro" id="IPR000873">
    <property type="entry name" value="AMP-dep_synth/lig_dom"/>
</dbReference>
<evidence type="ECO:0000259" key="4">
    <source>
        <dbReference type="Pfam" id="PF00501"/>
    </source>
</evidence>
<organism evidence="6 8">
    <name type="scientific">Dracunculus medinensis</name>
    <name type="common">Guinea worm</name>
    <dbReference type="NCBI Taxonomy" id="318479"/>
    <lineage>
        <taxon>Eukaryota</taxon>
        <taxon>Metazoa</taxon>
        <taxon>Ecdysozoa</taxon>
        <taxon>Nematoda</taxon>
        <taxon>Chromadorea</taxon>
        <taxon>Rhabditida</taxon>
        <taxon>Spirurina</taxon>
        <taxon>Dracunculoidea</taxon>
        <taxon>Dracunculidae</taxon>
        <taxon>Dracunculus</taxon>
    </lineage>
</organism>
<protein>
    <recommendedName>
        <fullName evidence="3">long-chain-fatty-acid--CoA ligase</fullName>
        <ecNumber evidence="3">6.2.1.3</ecNumber>
    </recommendedName>
</protein>
<dbReference type="AlphaFoldDB" id="A0A0N4UG30"/>
<dbReference type="GO" id="GO:0005783">
    <property type="term" value="C:endoplasmic reticulum"/>
    <property type="evidence" value="ECO:0007669"/>
    <property type="project" value="TreeGrafter"/>
</dbReference>
<accession>A0A0N4UG30</accession>
<dbReference type="Gene3D" id="3.40.50.12780">
    <property type="entry name" value="N-terminal domain of ligase-like"/>
    <property type="match status" value="1"/>
</dbReference>
<dbReference type="PANTHER" id="PTHR43272">
    <property type="entry name" value="LONG-CHAIN-FATTY-ACID--COA LIGASE"/>
    <property type="match status" value="1"/>
</dbReference>
<dbReference type="WBParaSite" id="DME_0000642501-mRNA-1">
    <property type="protein sequence ID" value="DME_0000642501-mRNA-1"/>
    <property type="gene ID" value="DME_0000642501"/>
</dbReference>